<dbReference type="EMBL" id="PQAP01000141">
    <property type="protein sequence ID" value="PWB70568.1"/>
    <property type="molecule type" value="Genomic_DNA"/>
</dbReference>
<evidence type="ECO:0000256" key="1">
    <source>
        <dbReference type="SAM" id="SignalP"/>
    </source>
</evidence>
<protein>
    <recommendedName>
        <fullName evidence="4">Capsule assembly Wzi family protein</fullName>
    </recommendedName>
</protein>
<gene>
    <name evidence="2" type="ORF">C3F09_08960</name>
</gene>
<dbReference type="AlphaFoldDB" id="A0A855WYE7"/>
<feature type="signal peptide" evidence="1">
    <location>
        <begin position="1"/>
        <end position="20"/>
    </location>
</feature>
<feature type="chain" id="PRO_5032773774" description="Capsule assembly Wzi family protein" evidence="1">
    <location>
        <begin position="21"/>
        <end position="486"/>
    </location>
</feature>
<proteinExistence type="predicted"/>
<dbReference type="Proteomes" id="UP000250918">
    <property type="component" value="Unassembled WGS sequence"/>
</dbReference>
<organism evidence="2 3">
    <name type="scientific">candidate division GN15 bacterium</name>
    <dbReference type="NCBI Taxonomy" id="2072418"/>
    <lineage>
        <taxon>Bacteria</taxon>
        <taxon>candidate division GN15</taxon>
    </lineage>
</organism>
<dbReference type="InterPro" id="IPR038636">
    <property type="entry name" value="Wzi_sf"/>
</dbReference>
<dbReference type="Gene3D" id="2.40.160.130">
    <property type="entry name" value="Capsule assembly protein Wzi"/>
    <property type="match status" value="1"/>
</dbReference>
<evidence type="ECO:0000313" key="3">
    <source>
        <dbReference type="Proteomes" id="UP000250918"/>
    </source>
</evidence>
<dbReference type="Pfam" id="PF14052">
    <property type="entry name" value="Caps_assemb_Wzi"/>
    <property type="match status" value="1"/>
</dbReference>
<sequence length="486" mass="54572">MRYLFHILLFLSIMAGSSWADDTVGVLPAGLPDAEFFYLRMEREQTLTLDKIDYQLGPYRFGLFPFEVEPFGRIARVSDTRVSVFGSVRENAMSSRYARGRAYESFRGGMAARPARNIFVWGNFVLDEQRAKNPLYTGKKWRGLAGDVEQGFVWYQNGGFNLQAGRFASFWGGRYSLLLGPNTIMDGVAYSLRWGRVALSYRLSALDGRSPEKDGVAAFENRYLAGHRLDVHLSNRLRIGASEMVVFGGPGRQPEFAYLNPILFFHSSQLNGKANDNTLIAVDFDFTPVNRFRLYGQLLIDDFQIEKKQQSDQEPDESGLVAGFYAVDVATGWDIKAEYTRVTNRTFNQPLPRNRYLFDGQPIGAASGNDYDLGSVSVIRWLKQNLRGSLAFKYGRQGEGSPMDGWSTPWLDVSGDYSEPFPTGVVEKHAVISANLNGIIRRSLLVDVTAGLNRIANFDRVMGWDRTVPFVAIGLSAFFSTDVNVR</sequence>
<comment type="caution">
    <text evidence="2">The sequence shown here is derived from an EMBL/GenBank/DDBJ whole genome shotgun (WGS) entry which is preliminary data.</text>
</comment>
<reference evidence="2 3" key="1">
    <citation type="journal article" date="2018" name="ISME J.">
        <title>A methanotrophic archaeon couples anaerobic oxidation of methane to Fe(III) reduction.</title>
        <authorList>
            <person name="Cai C."/>
            <person name="Leu A.O."/>
            <person name="Xie G.J."/>
            <person name="Guo J."/>
            <person name="Feng Y."/>
            <person name="Zhao J.X."/>
            <person name="Tyson G.W."/>
            <person name="Yuan Z."/>
            <person name="Hu S."/>
        </authorList>
    </citation>
    <scope>NUCLEOTIDE SEQUENCE [LARGE SCALE GENOMIC DNA]</scope>
    <source>
        <strain evidence="2">FeB_12</strain>
    </source>
</reference>
<evidence type="ECO:0008006" key="4">
    <source>
        <dbReference type="Google" id="ProtNLM"/>
    </source>
</evidence>
<dbReference type="InterPro" id="IPR026950">
    <property type="entry name" value="Caps_assemb_Wzi"/>
</dbReference>
<name>A0A855WYE7_9BACT</name>
<keyword evidence="1" id="KW-0732">Signal</keyword>
<evidence type="ECO:0000313" key="2">
    <source>
        <dbReference type="EMBL" id="PWB70568.1"/>
    </source>
</evidence>
<accession>A0A855WYE7</accession>